<accession>A0A6N2VR64</accession>
<sequence length="95" mass="11108">MDVEILSVEIKKGIVYFYCNDVSDENLRRMERMRDDAAEEELVFSFDTHNPKVFKTLRAWLHNQKIAKGSATWGEALQSVVGTITVLPKKYREWN</sequence>
<evidence type="ECO:0000313" key="1">
    <source>
        <dbReference type="EMBL" id="VYT32939.1"/>
    </source>
</evidence>
<name>A0A6N2VR64_9FIRM</name>
<organism evidence="1">
    <name type="scientific">[Clostridium] nexile</name>
    <dbReference type="NCBI Taxonomy" id="29361"/>
    <lineage>
        <taxon>Bacteria</taxon>
        <taxon>Bacillati</taxon>
        <taxon>Bacillota</taxon>
        <taxon>Clostridia</taxon>
        <taxon>Lachnospirales</taxon>
        <taxon>Lachnospiraceae</taxon>
        <taxon>Tyzzerella</taxon>
    </lineage>
</organism>
<reference evidence="1" key="1">
    <citation type="submission" date="2019-11" db="EMBL/GenBank/DDBJ databases">
        <authorList>
            <person name="Feng L."/>
        </authorList>
    </citation>
    <scope>NUCLEOTIDE SEQUENCE</scope>
    <source>
        <strain evidence="1">CnexileLFYP112</strain>
    </source>
</reference>
<dbReference type="EMBL" id="CACRTG010000034">
    <property type="protein sequence ID" value="VYT32939.1"/>
    <property type="molecule type" value="Genomic_DNA"/>
</dbReference>
<dbReference type="AlphaFoldDB" id="A0A6N2VR64"/>
<protein>
    <submittedName>
        <fullName evidence="1">Uncharacterized protein</fullName>
    </submittedName>
</protein>
<gene>
    <name evidence="1" type="ORF">CNLFYP112_00537</name>
</gene>
<proteinExistence type="predicted"/>